<dbReference type="OrthoDB" id="2503993at2759"/>
<keyword evidence="8" id="KW-1185">Reference proteome</keyword>
<dbReference type="Pfam" id="PF20842">
    <property type="entry name" value="Rax2_2"/>
    <property type="match status" value="1"/>
</dbReference>
<comment type="caution">
    <text evidence="7">The sequence shown here is derived from an EMBL/GenBank/DDBJ whole genome shotgun (WGS) entry which is preliminary data.</text>
</comment>
<dbReference type="InterPro" id="IPR048266">
    <property type="entry name" value="Rax2-like_second"/>
</dbReference>
<dbReference type="EMBL" id="JAPQKS010000003">
    <property type="protein sequence ID" value="KAJ5238743.1"/>
    <property type="molecule type" value="Genomic_DNA"/>
</dbReference>
<dbReference type="GeneID" id="83199962"/>
<keyword evidence="2" id="KW-0812">Transmembrane</keyword>
<dbReference type="PANTHER" id="PTHR31778:SF2">
    <property type="entry name" value="BUD SITE SELECTION PROTEIN RAX2"/>
    <property type="match status" value="1"/>
</dbReference>
<dbReference type="Pfam" id="PF12768">
    <property type="entry name" value="Rax2"/>
    <property type="match status" value="1"/>
</dbReference>
<feature type="domain" description="Rax2-like second" evidence="5">
    <location>
        <begin position="225"/>
        <end position="371"/>
    </location>
</feature>
<keyword evidence="2" id="KW-1133">Transmembrane helix</keyword>
<evidence type="ECO:0000256" key="3">
    <source>
        <dbReference type="SAM" id="SignalP"/>
    </source>
</evidence>
<dbReference type="SUPFAM" id="SSF50965">
    <property type="entry name" value="Galactose oxidase, central domain"/>
    <property type="match status" value="1"/>
</dbReference>
<feature type="transmembrane region" description="Helical" evidence="2">
    <location>
        <begin position="1154"/>
        <end position="1177"/>
    </location>
</feature>
<dbReference type="SUPFAM" id="SSF50998">
    <property type="entry name" value="Quinoprotein alcohol dehydrogenase-like"/>
    <property type="match status" value="1"/>
</dbReference>
<keyword evidence="3" id="KW-0732">Signal</keyword>
<feature type="domain" description="Rax2-like C-terminal" evidence="4">
    <location>
        <begin position="895"/>
        <end position="1143"/>
    </location>
</feature>
<evidence type="ECO:0000256" key="2">
    <source>
        <dbReference type="SAM" id="Phobius"/>
    </source>
</evidence>
<name>A0A9W9P6A0_9EURO</name>
<feature type="signal peptide" evidence="3">
    <location>
        <begin position="1"/>
        <end position="26"/>
    </location>
</feature>
<dbReference type="InterPro" id="IPR024982">
    <property type="entry name" value="Rax2-like_C"/>
</dbReference>
<reference evidence="7" key="2">
    <citation type="journal article" date="2023" name="IMA Fungus">
        <title>Comparative genomic study of the Penicillium genus elucidates a diverse pangenome and 15 lateral gene transfer events.</title>
        <authorList>
            <person name="Petersen C."/>
            <person name="Sorensen T."/>
            <person name="Nielsen M.R."/>
            <person name="Sondergaard T.E."/>
            <person name="Sorensen J.L."/>
            <person name="Fitzpatrick D.A."/>
            <person name="Frisvad J.C."/>
            <person name="Nielsen K.L."/>
        </authorList>
    </citation>
    <scope>NUCLEOTIDE SEQUENCE</scope>
    <source>
        <strain evidence="7">IBT 19713</strain>
    </source>
</reference>
<dbReference type="InterPro" id="IPR048265">
    <property type="entry name" value="Rax2-like_third"/>
</dbReference>
<feature type="chain" id="PRO_5040841164" description="Cellular morphogenesis protein" evidence="3">
    <location>
        <begin position="27"/>
        <end position="1242"/>
    </location>
</feature>
<proteinExistence type="predicted"/>
<accession>A0A9W9P6A0</accession>
<evidence type="ECO:0000259" key="5">
    <source>
        <dbReference type="Pfam" id="PF20842"/>
    </source>
</evidence>
<dbReference type="Proteomes" id="UP001150941">
    <property type="component" value="Unassembled WGS sequence"/>
</dbReference>
<sequence length="1242" mass="131286">MKTPSLLGPAAAGLSTLLTALPTAHAMAFDAISLPDLDLSSFGRVTITGDFNGVSLYEYKGQHEITQSNGSSSILTPLPNGILTNLTNADAQIQAMCSFTQKDGKFAGIFVGGNFSTLGGVESPGAALFNPNSSHVTALPGLNGSVSAVLCDQDTNSVYVGGTFSYKNNTNVVAWSPDDGWTDLSFQGLDGPVKSILKTQDGHIIFGGSFQTSGNSTDKNKKVGQQILNLQNAKITSDAQTSLSGYQDPNNVVCSTSGESGQGKTWLLDDASPGFWHADLGFTFTPSRIRLYNTHMDGRGTKSFHLKAIPDDGIMNLTYTDDSGKLAHCDQNCPLSDSTKEKYRDFTFVNSVGMQGFEIDILEWYGQGAGLNGIEVFQDEIYTYANNNFNEPTCAGIEYPATAKVSGDWSPQSTWLKAKVTDANSADTSVVFEPDVKKSGRYQIVLWTPGYNQANTFNSGGIANITVSPTKSGTGTAQPPASTQNQANEKLEYLYEGHVDAASDDFRPSVTLRPIPGQGNIDFLAGHIIVQPLFNLTAGSDSSSDDDDSGDSDDSDDLNGIFEWDPTSKADSTDSSKSQINKVGASLGKDATITSLAENDGVIYAGGNFSDKSVHYVMAIDDGNATALSEGGLNRGVNALAVLGDTLYVGGNFTDTSDGGFDGLSYVASYSFSSKKWAALGKGLDGPVRTIYPIELNVSSAVNETTLAVSGDFTHILAANGNAQVYAPGFAIWIPSNKTWLQTSNVTQMQFAGQLAAVATVNDTSILAGSLATDGYTANDAVWLDNPDDKVNLIPLSMNVDHSHDAIGLVSSVYDTSSGRNLTILGGQFNATASDGSTISNLALLNGTGDSQVISGLPKGLDSNSTFIAMYVYNDTLYAGGNITGSIDGSSVNGFVTYNLTSNEFVQDQPWSLRGGDVVTVNAIAKHPGSSDIYVGGDFKSAGSLPCATVCALGSDNSWSWPGVTISGNVLSLNWASSETLYAAGDIEVSGTKTLVATFNTKSQNWTPLKGASESDLPGTLTAFAPAKEDISEFWIGGTWTNGSAYFLNYDGSKFQTPGNMFSEGTSIRGLEILPLKDTHSSVSLLNDDQTLLIMGELVIPGFGNASAALYNGTAVTPFILSSKYDGQPGSMSQLISENNNPYDRKPGGHSNGIVVVVALCCALGCVFLIVVAGVILNKIQRRRQGYTAAPQTFGTDRPTDMQRVPPEYLFNSLGRATLLPRPSNDLSSPLFLHKILPRFSN</sequence>
<dbReference type="InterPro" id="IPR011043">
    <property type="entry name" value="Gal_Oxase/kelch_b-propeller"/>
</dbReference>
<evidence type="ECO:0000256" key="1">
    <source>
        <dbReference type="SAM" id="MobiDB-lite"/>
    </source>
</evidence>
<evidence type="ECO:0000259" key="6">
    <source>
        <dbReference type="Pfam" id="PF20843"/>
    </source>
</evidence>
<reference evidence="7" key="1">
    <citation type="submission" date="2022-11" db="EMBL/GenBank/DDBJ databases">
        <authorList>
            <person name="Petersen C."/>
        </authorList>
    </citation>
    <scope>NUCLEOTIDE SEQUENCE</scope>
    <source>
        <strain evidence="7">IBT 19713</strain>
    </source>
</reference>
<dbReference type="RefSeq" id="XP_058331662.1">
    <property type="nucleotide sequence ID" value="XM_058472659.1"/>
</dbReference>
<dbReference type="GO" id="GO:1902929">
    <property type="term" value="C:plasma membrane of growing cell tip"/>
    <property type="evidence" value="ECO:0007669"/>
    <property type="project" value="TreeGrafter"/>
</dbReference>
<evidence type="ECO:0000313" key="7">
    <source>
        <dbReference type="EMBL" id="KAJ5238743.1"/>
    </source>
</evidence>
<feature type="region of interest" description="Disordered" evidence="1">
    <location>
        <begin position="539"/>
        <end position="578"/>
    </location>
</feature>
<dbReference type="PANTHER" id="PTHR31778">
    <property type="entry name" value="BUD SITE SELECTION PROTEIN RAX2"/>
    <property type="match status" value="1"/>
</dbReference>
<dbReference type="Pfam" id="PF20843">
    <property type="entry name" value="Rax2_3"/>
    <property type="match status" value="1"/>
</dbReference>
<gene>
    <name evidence="7" type="ORF">N7468_003362</name>
</gene>
<feature type="domain" description="Rax2-like third" evidence="6">
    <location>
        <begin position="382"/>
        <end position="518"/>
    </location>
</feature>
<evidence type="ECO:0008006" key="9">
    <source>
        <dbReference type="Google" id="ProtNLM"/>
    </source>
</evidence>
<organism evidence="7 8">
    <name type="scientific">Penicillium chermesinum</name>
    <dbReference type="NCBI Taxonomy" id="63820"/>
    <lineage>
        <taxon>Eukaryota</taxon>
        <taxon>Fungi</taxon>
        <taxon>Dikarya</taxon>
        <taxon>Ascomycota</taxon>
        <taxon>Pezizomycotina</taxon>
        <taxon>Eurotiomycetes</taxon>
        <taxon>Eurotiomycetidae</taxon>
        <taxon>Eurotiales</taxon>
        <taxon>Aspergillaceae</taxon>
        <taxon>Penicillium</taxon>
    </lineage>
</organism>
<evidence type="ECO:0000259" key="4">
    <source>
        <dbReference type="Pfam" id="PF12768"/>
    </source>
</evidence>
<dbReference type="InterPro" id="IPR011047">
    <property type="entry name" value="Quinoprotein_ADH-like_sf"/>
</dbReference>
<keyword evidence="2" id="KW-0472">Membrane</keyword>
<feature type="compositionally biased region" description="Acidic residues" evidence="1">
    <location>
        <begin position="543"/>
        <end position="557"/>
    </location>
</feature>
<evidence type="ECO:0000313" key="8">
    <source>
        <dbReference type="Proteomes" id="UP001150941"/>
    </source>
</evidence>
<dbReference type="AlphaFoldDB" id="A0A9W9P6A0"/>
<protein>
    <recommendedName>
        <fullName evidence="9">Cellular morphogenesis protein</fullName>
    </recommendedName>
</protein>